<accession>A0A9E4ZK44</accession>
<dbReference type="RefSeq" id="WP_261597635.1">
    <property type="nucleotide sequence ID" value="NZ_VHLL01000004.1"/>
</dbReference>
<dbReference type="Pfam" id="PF01850">
    <property type="entry name" value="PIN"/>
    <property type="match status" value="1"/>
</dbReference>
<dbReference type="InterPro" id="IPR002716">
    <property type="entry name" value="PIN_dom"/>
</dbReference>
<dbReference type="InterPro" id="IPR029060">
    <property type="entry name" value="PIN-like_dom_sf"/>
</dbReference>
<dbReference type="AlphaFoldDB" id="A0A9E4ZK44"/>
<sequence length="169" mass="19352">MNIADLEEGTVFLDTNILLYAYTTTRFSLSCERLLEKIQAGDITGYINATVLDEFFHKALLTELFTEKHLSPREAIAYIKKYPEILLDLNTPYVMAREILEEYNLRVLETSNLPGDALLISQQYGLLFSDALHAASARKYHIDYFATNDRDFDRVDFLTLARPSAEPMS</sequence>
<dbReference type="PANTHER" id="PTHR39677:SF4">
    <property type="entry name" value="RIBONUCLEASE VAPC6"/>
    <property type="match status" value="1"/>
</dbReference>
<evidence type="ECO:0000259" key="1">
    <source>
        <dbReference type="SMART" id="SM00670"/>
    </source>
</evidence>
<dbReference type="EMBL" id="VHLL01000004">
    <property type="protein sequence ID" value="MCT8337532.1"/>
    <property type="molecule type" value="Genomic_DNA"/>
</dbReference>
<evidence type="ECO:0000313" key="3">
    <source>
        <dbReference type="Proteomes" id="UP001065682"/>
    </source>
</evidence>
<dbReference type="SUPFAM" id="SSF88723">
    <property type="entry name" value="PIN domain-like"/>
    <property type="match status" value="1"/>
</dbReference>
<comment type="caution">
    <text evidence="2">The sequence shown here is derived from an EMBL/GenBank/DDBJ whole genome shotgun (WGS) entry which is preliminary data.</text>
</comment>
<gene>
    <name evidence="2" type="ORF">FKB36_08555</name>
</gene>
<dbReference type="SMART" id="SM00670">
    <property type="entry name" value="PINc"/>
    <property type="match status" value="1"/>
</dbReference>
<keyword evidence="3" id="KW-1185">Reference proteome</keyword>
<reference evidence="2" key="1">
    <citation type="submission" date="2019-06" db="EMBL/GenBank/DDBJ databases">
        <title>Methanoculleus strain from Tamsui River, Taipei, Taiwan.</title>
        <authorList>
            <person name="You Y.-T."/>
            <person name="Chen S.-C."/>
            <person name="Lai S.-J."/>
            <person name="Lee Y.-C."/>
            <person name="Lai M.-C."/>
        </authorList>
    </citation>
    <scope>NUCLEOTIDE SEQUENCE</scope>
    <source>
        <strain evidence="2">Afa-1</strain>
    </source>
</reference>
<dbReference type="Proteomes" id="UP001065682">
    <property type="component" value="Unassembled WGS sequence"/>
</dbReference>
<proteinExistence type="predicted"/>
<evidence type="ECO:0000313" key="2">
    <source>
        <dbReference type="EMBL" id="MCT8337532.1"/>
    </source>
</evidence>
<organism evidence="2 3">
    <name type="scientific">Methanoculleus formosensis</name>
    <dbReference type="NCBI Taxonomy" id="2590886"/>
    <lineage>
        <taxon>Archaea</taxon>
        <taxon>Methanobacteriati</taxon>
        <taxon>Methanobacteriota</taxon>
        <taxon>Stenosarchaea group</taxon>
        <taxon>Methanomicrobia</taxon>
        <taxon>Methanomicrobiales</taxon>
        <taxon>Methanomicrobiaceae</taxon>
        <taxon>Methanoculleus</taxon>
    </lineage>
</organism>
<dbReference type="Gene3D" id="3.40.50.1010">
    <property type="entry name" value="5'-nuclease"/>
    <property type="match status" value="1"/>
</dbReference>
<protein>
    <submittedName>
        <fullName evidence="2">Type II toxin-antitoxin system VapC family toxin</fullName>
    </submittedName>
</protein>
<dbReference type="PANTHER" id="PTHR39677">
    <property type="entry name" value="RIBONUCLEASE VAPC6"/>
    <property type="match status" value="1"/>
</dbReference>
<feature type="domain" description="PIN" evidence="1">
    <location>
        <begin position="9"/>
        <end position="154"/>
    </location>
</feature>
<name>A0A9E4ZK44_9EURY</name>